<feature type="domain" description="Response regulatory" evidence="3">
    <location>
        <begin position="14"/>
        <end position="134"/>
    </location>
</feature>
<dbReference type="Proteomes" id="UP000612362">
    <property type="component" value="Unassembled WGS sequence"/>
</dbReference>
<dbReference type="SMART" id="SM00448">
    <property type="entry name" value="REC"/>
    <property type="match status" value="1"/>
</dbReference>
<evidence type="ECO:0000259" key="3">
    <source>
        <dbReference type="PROSITE" id="PS50110"/>
    </source>
</evidence>
<dbReference type="SUPFAM" id="SSF52172">
    <property type="entry name" value="CheY-like"/>
    <property type="match status" value="1"/>
</dbReference>
<protein>
    <submittedName>
        <fullName evidence="4">Response regulator</fullName>
    </submittedName>
</protein>
<evidence type="ECO:0000313" key="4">
    <source>
        <dbReference type="EMBL" id="GHO45295.1"/>
    </source>
</evidence>
<proteinExistence type="predicted"/>
<dbReference type="EMBL" id="BNJF01000001">
    <property type="protein sequence ID" value="GHO45295.1"/>
    <property type="molecule type" value="Genomic_DNA"/>
</dbReference>
<sequence>MIQPQQHEQGRQPLVLVVDDNPAIRDMISWALELDGYEAAEAAEGQEALDWIHDSTGAGRYPAVILLDLAMPGMNGRTFLASLRQQWDAPTHFPAVIVITAGTQGPEAASLGVEQVLIKPFHVHDLLNAVRQFAAQSP</sequence>
<keyword evidence="5" id="KW-1185">Reference proteome</keyword>
<keyword evidence="1 2" id="KW-0597">Phosphoprotein</keyword>
<dbReference type="InterPro" id="IPR050595">
    <property type="entry name" value="Bact_response_regulator"/>
</dbReference>
<evidence type="ECO:0000256" key="1">
    <source>
        <dbReference type="ARBA" id="ARBA00022553"/>
    </source>
</evidence>
<organism evidence="4 5">
    <name type="scientific">Ktedonospora formicarum</name>
    <dbReference type="NCBI Taxonomy" id="2778364"/>
    <lineage>
        <taxon>Bacteria</taxon>
        <taxon>Bacillati</taxon>
        <taxon>Chloroflexota</taxon>
        <taxon>Ktedonobacteria</taxon>
        <taxon>Ktedonobacterales</taxon>
        <taxon>Ktedonobacteraceae</taxon>
        <taxon>Ktedonospora</taxon>
    </lineage>
</organism>
<dbReference type="Pfam" id="PF00072">
    <property type="entry name" value="Response_reg"/>
    <property type="match status" value="1"/>
</dbReference>
<feature type="modified residue" description="4-aspartylphosphate" evidence="2">
    <location>
        <position position="68"/>
    </location>
</feature>
<dbReference type="Gene3D" id="3.40.50.2300">
    <property type="match status" value="1"/>
</dbReference>
<name>A0A8J3MRS4_9CHLR</name>
<dbReference type="InterPro" id="IPR011006">
    <property type="entry name" value="CheY-like_superfamily"/>
</dbReference>
<dbReference type="GO" id="GO:0000160">
    <property type="term" value="P:phosphorelay signal transduction system"/>
    <property type="evidence" value="ECO:0007669"/>
    <property type="project" value="InterPro"/>
</dbReference>
<dbReference type="CDD" id="cd00156">
    <property type="entry name" value="REC"/>
    <property type="match status" value="1"/>
</dbReference>
<reference evidence="4" key="1">
    <citation type="submission" date="2020-10" db="EMBL/GenBank/DDBJ databases">
        <title>Taxonomic study of unclassified bacteria belonging to the class Ktedonobacteria.</title>
        <authorList>
            <person name="Yabe S."/>
            <person name="Wang C.M."/>
            <person name="Zheng Y."/>
            <person name="Sakai Y."/>
            <person name="Cavaletti L."/>
            <person name="Monciardini P."/>
            <person name="Donadio S."/>
        </authorList>
    </citation>
    <scope>NUCLEOTIDE SEQUENCE</scope>
    <source>
        <strain evidence="4">SOSP1-1</strain>
    </source>
</reference>
<dbReference type="PROSITE" id="PS50110">
    <property type="entry name" value="RESPONSE_REGULATORY"/>
    <property type="match status" value="1"/>
</dbReference>
<accession>A0A8J3MRS4</accession>
<comment type="caution">
    <text evidence="4">The sequence shown here is derived from an EMBL/GenBank/DDBJ whole genome shotgun (WGS) entry which is preliminary data.</text>
</comment>
<dbReference type="PANTHER" id="PTHR44591">
    <property type="entry name" value="STRESS RESPONSE REGULATOR PROTEIN 1"/>
    <property type="match status" value="1"/>
</dbReference>
<dbReference type="PANTHER" id="PTHR44591:SF18">
    <property type="entry name" value="REGULATORY PROTEIN"/>
    <property type="match status" value="1"/>
</dbReference>
<gene>
    <name evidence="4" type="ORF">KSX_34580</name>
</gene>
<dbReference type="AlphaFoldDB" id="A0A8J3MRS4"/>
<dbReference type="InterPro" id="IPR001789">
    <property type="entry name" value="Sig_transdc_resp-reg_receiver"/>
</dbReference>
<evidence type="ECO:0000313" key="5">
    <source>
        <dbReference type="Proteomes" id="UP000612362"/>
    </source>
</evidence>
<dbReference type="RefSeq" id="WP_220194641.1">
    <property type="nucleotide sequence ID" value="NZ_BNJF01000001.1"/>
</dbReference>
<evidence type="ECO:0000256" key="2">
    <source>
        <dbReference type="PROSITE-ProRule" id="PRU00169"/>
    </source>
</evidence>